<evidence type="ECO:0000313" key="3">
    <source>
        <dbReference type="EMBL" id="GGR18668.1"/>
    </source>
</evidence>
<dbReference type="RefSeq" id="WP_189937976.1">
    <property type="nucleotide sequence ID" value="NZ_BMSX01000008.1"/>
</dbReference>
<evidence type="ECO:0000256" key="2">
    <source>
        <dbReference type="SAM" id="SignalP"/>
    </source>
</evidence>
<keyword evidence="2" id="KW-0732">Signal</keyword>
<dbReference type="PROSITE" id="PS51257">
    <property type="entry name" value="PROKAR_LIPOPROTEIN"/>
    <property type="match status" value="1"/>
</dbReference>
<dbReference type="Gene3D" id="2.50.20.20">
    <property type="match status" value="1"/>
</dbReference>
<feature type="chain" id="PRO_5038854400" description="Lipoprotein" evidence="2">
    <location>
        <begin position="25"/>
        <end position="266"/>
    </location>
</feature>
<proteinExistence type="predicted"/>
<comment type="caution">
    <text evidence="3">The sequence shown here is derived from an EMBL/GenBank/DDBJ whole genome shotgun (WGS) entry which is preliminary data.</text>
</comment>
<protein>
    <recommendedName>
        <fullName evidence="5">Lipoprotein</fullName>
    </recommendedName>
</protein>
<feature type="signal peptide" evidence="2">
    <location>
        <begin position="1"/>
        <end position="24"/>
    </location>
</feature>
<feature type="region of interest" description="Disordered" evidence="1">
    <location>
        <begin position="27"/>
        <end position="57"/>
    </location>
</feature>
<evidence type="ECO:0000256" key="1">
    <source>
        <dbReference type="SAM" id="MobiDB-lite"/>
    </source>
</evidence>
<sequence length="266" mass="27677">MTNRTLLAAAALCATAVVTLTACGGDKKADAKESGTPAAKEAGTPAPATPSPAKPLEGLTPAQIAEESRLAMTKLKSFKVKGGVTSDGEEMTVDFTVAAKGSCQGTFTSGGASADIRKVGGAMYMKGDEKFWQQTGSEEGSSPEEANALTELLKGRWFKLPAGDAKADEFPFCDATMLFEKDTEEIPVTRGAEAVVNGTRAVTLTRKDGAETMTLLVSAEGEPYALRMTNEGGQEPGSLEFSAFNEPVTVTPPPASEVIDSEKLKG</sequence>
<dbReference type="AlphaFoldDB" id="A0A918CEA8"/>
<gene>
    <name evidence="3" type="ORF">GCM10010251_38480</name>
</gene>
<organism evidence="3 4">
    <name type="scientific">Streptomyces aurantiogriseus</name>
    <dbReference type="NCBI Taxonomy" id="66870"/>
    <lineage>
        <taxon>Bacteria</taxon>
        <taxon>Bacillati</taxon>
        <taxon>Actinomycetota</taxon>
        <taxon>Actinomycetes</taxon>
        <taxon>Kitasatosporales</taxon>
        <taxon>Streptomycetaceae</taxon>
        <taxon>Streptomyces</taxon>
    </lineage>
</organism>
<dbReference type="EMBL" id="BMSX01000008">
    <property type="protein sequence ID" value="GGR18668.1"/>
    <property type="molecule type" value="Genomic_DNA"/>
</dbReference>
<keyword evidence="4" id="KW-1185">Reference proteome</keyword>
<name>A0A918CEA8_9ACTN</name>
<reference evidence="3" key="2">
    <citation type="submission" date="2020-09" db="EMBL/GenBank/DDBJ databases">
        <authorList>
            <person name="Sun Q."/>
            <person name="Ohkuma M."/>
        </authorList>
    </citation>
    <scope>NUCLEOTIDE SEQUENCE</scope>
    <source>
        <strain evidence="3">JCM 4346</strain>
    </source>
</reference>
<evidence type="ECO:0000313" key="4">
    <source>
        <dbReference type="Proteomes" id="UP000658320"/>
    </source>
</evidence>
<evidence type="ECO:0008006" key="5">
    <source>
        <dbReference type="Google" id="ProtNLM"/>
    </source>
</evidence>
<reference evidence="3" key="1">
    <citation type="journal article" date="2014" name="Int. J. Syst. Evol. Microbiol.">
        <title>Complete genome sequence of Corynebacterium casei LMG S-19264T (=DSM 44701T), isolated from a smear-ripened cheese.</title>
        <authorList>
            <consortium name="US DOE Joint Genome Institute (JGI-PGF)"/>
            <person name="Walter F."/>
            <person name="Albersmeier A."/>
            <person name="Kalinowski J."/>
            <person name="Ruckert C."/>
        </authorList>
    </citation>
    <scope>NUCLEOTIDE SEQUENCE</scope>
    <source>
        <strain evidence="3">JCM 4346</strain>
    </source>
</reference>
<feature type="region of interest" description="Disordered" evidence="1">
    <location>
        <begin position="245"/>
        <end position="266"/>
    </location>
</feature>
<accession>A0A918CEA8</accession>
<dbReference type="Proteomes" id="UP000658320">
    <property type="component" value="Unassembled WGS sequence"/>
</dbReference>